<dbReference type="EMBL" id="BLLF01001996">
    <property type="protein sequence ID" value="GFH22231.1"/>
    <property type="molecule type" value="Genomic_DNA"/>
</dbReference>
<organism evidence="1 2">
    <name type="scientific">Haematococcus lacustris</name>
    <name type="common">Green alga</name>
    <name type="synonym">Haematococcus pluvialis</name>
    <dbReference type="NCBI Taxonomy" id="44745"/>
    <lineage>
        <taxon>Eukaryota</taxon>
        <taxon>Viridiplantae</taxon>
        <taxon>Chlorophyta</taxon>
        <taxon>core chlorophytes</taxon>
        <taxon>Chlorophyceae</taxon>
        <taxon>CS clade</taxon>
        <taxon>Chlamydomonadales</taxon>
        <taxon>Haematococcaceae</taxon>
        <taxon>Haematococcus</taxon>
    </lineage>
</organism>
<feature type="non-terminal residue" evidence="1">
    <location>
        <position position="318"/>
    </location>
</feature>
<evidence type="ECO:0000313" key="1">
    <source>
        <dbReference type="EMBL" id="GFH22231.1"/>
    </source>
</evidence>
<protein>
    <submittedName>
        <fullName evidence="1">Uncharacterized protein</fullName>
    </submittedName>
</protein>
<feature type="non-terminal residue" evidence="1">
    <location>
        <position position="1"/>
    </location>
</feature>
<dbReference type="AlphaFoldDB" id="A0A699ZIV7"/>
<evidence type="ECO:0000313" key="2">
    <source>
        <dbReference type="Proteomes" id="UP000485058"/>
    </source>
</evidence>
<keyword evidence="2" id="KW-1185">Reference proteome</keyword>
<gene>
    <name evidence="1" type="ORF">HaLaN_19661</name>
</gene>
<proteinExistence type="predicted"/>
<name>A0A699ZIV7_HAELA</name>
<comment type="caution">
    <text evidence="1">The sequence shown here is derived from an EMBL/GenBank/DDBJ whole genome shotgun (WGS) entry which is preliminary data.</text>
</comment>
<accession>A0A699ZIV7</accession>
<reference evidence="1 2" key="1">
    <citation type="submission" date="2020-02" db="EMBL/GenBank/DDBJ databases">
        <title>Draft genome sequence of Haematococcus lacustris strain NIES-144.</title>
        <authorList>
            <person name="Morimoto D."/>
            <person name="Nakagawa S."/>
            <person name="Yoshida T."/>
            <person name="Sawayama S."/>
        </authorList>
    </citation>
    <scope>NUCLEOTIDE SEQUENCE [LARGE SCALE GENOMIC DNA]</scope>
    <source>
        <strain evidence="1 2">NIES-144</strain>
    </source>
</reference>
<sequence length="318" mass="33649">MELAGREAEVQRLEGNNVLAGAGFSATASGTSDGALGADMGGPSPDISAKLADRLMEQRGMTEKWKRRARQLGQQLALMSAGLAAQEAAAAERAAAGDRELEEQVVHFRAQVLRLQAELAGSEAARQQLEQPAAHDSLGQQSTGAAHLARTAELEARCLVLARQLDQEQVQAAGAGAALQEQVARLKASLAQEQGERARLLGSMREALAGLRGAGDGEGRLRSQLLDAHQCAASAQTAQAQAEACATGWREECNMLRQKLVMSEKELLSRNEHERQAMAVEARTRDQALAAIREGQASAAVSAAVLAAVESRYQAQLT</sequence>
<dbReference type="Proteomes" id="UP000485058">
    <property type="component" value="Unassembled WGS sequence"/>
</dbReference>